<proteinExistence type="predicted"/>
<dbReference type="Gene3D" id="2.40.30.10">
    <property type="entry name" value="Translation factors"/>
    <property type="match status" value="1"/>
</dbReference>
<dbReference type="PANTHER" id="PTHR43513:SF3">
    <property type="entry name" value="DIHYDROOROTATE DEHYDROGENASE B (NAD(+)), ELECTRON TRANSFER SUBUNIT-RELATED"/>
    <property type="match status" value="1"/>
</dbReference>
<reference evidence="1 2" key="1">
    <citation type="submission" date="2016-10" db="EMBL/GenBank/DDBJ databases">
        <authorList>
            <person name="de Groot N.N."/>
        </authorList>
    </citation>
    <scope>NUCLEOTIDE SEQUENCE [LARGE SCALE GENOMIC DNA]</scope>
    <source>
        <strain evidence="1 2">AA1</strain>
    </source>
</reference>
<dbReference type="Gene3D" id="3.10.20.30">
    <property type="match status" value="1"/>
</dbReference>
<dbReference type="InterPro" id="IPR036010">
    <property type="entry name" value="2Fe-2S_ferredoxin-like_sf"/>
</dbReference>
<dbReference type="GO" id="GO:0051537">
    <property type="term" value="F:2 iron, 2 sulfur cluster binding"/>
    <property type="evidence" value="ECO:0007669"/>
    <property type="project" value="InterPro"/>
</dbReference>
<dbReference type="PROSITE" id="PS00197">
    <property type="entry name" value="2FE2S_FER_1"/>
    <property type="match status" value="1"/>
</dbReference>
<dbReference type="InterPro" id="IPR006058">
    <property type="entry name" value="2Fe2S_fd_BS"/>
</dbReference>
<accession>A0A1G5HY02</accession>
<evidence type="ECO:0000313" key="1">
    <source>
        <dbReference type="EMBL" id="SCY68584.1"/>
    </source>
</evidence>
<dbReference type="AlphaFoldDB" id="A0A1G5HY02"/>
<dbReference type="InterPro" id="IPR012675">
    <property type="entry name" value="Beta-grasp_dom_sf"/>
</dbReference>
<name>A0A1G5HY02_9BACT</name>
<evidence type="ECO:0000313" key="2">
    <source>
        <dbReference type="Proteomes" id="UP000198870"/>
    </source>
</evidence>
<dbReference type="RefSeq" id="WP_092213039.1">
    <property type="nucleotide sequence ID" value="NZ_FMUX01000016.1"/>
</dbReference>
<organism evidence="1 2">
    <name type="scientific">Desulfoluna spongiiphila</name>
    <dbReference type="NCBI Taxonomy" id="419481"/>
    <lineage>
        <taxon>Bacteria</taxon>
        <taxon>Pseudomonadati</taxon>
        <taxon>Thermodesulfobacteriota</taxon>
        <taxon>Desulfobacteria</taxon>
        <taxon>Desulfobacterales</taxon>
        <taxon>Desulfolunaceae</taxon>
        <taxon>Desulfoluna</taxon>
    </lineage>
</organism>
<dbReference type="Proteomes" id="UP000198870">
    <property type="component" value="Unassembled WGS sequence"/>
</dbReference>
<dbReference type="STRING" id="419481.SAMN05216233_11671"/>
<protein>
    <submittedName>
        <fullName evidence="1">NAD(P)H-flavin reductase</fullName>
    </submittedName>
</protein>
<gene>
    <name evidence="1" type="ORF">SAMN05216233_11671</name>
</gene>
<dbReference type="SUPFAM" id="SSF54292">
    <property type="entry name" value="2Fe-2S ferredoxin-like"/>
    <property type="match status" value="1"/>
</dbReference>
<dbReference type="OrthoDB" id="1704963at2"/>
<dbReference type="PANTHER" id="PTHR43513">
    <property type="entry name" value="DIHYDROOROTATE DEHYDROGENASE B (NAD(+)), ELECTRON TRANSFER SUBUNIT"/>
    <property type="match status" value="1"/>
</dbReference>
<dbReference type="EMBL" id="FMUX01000016">
    <property type="protein sequence ID" value="SCY68584.1"/>
    <property type="molecule type" value="Genomic_DNA"/>
</dbReference>
<keyword evidence="2" id="KW-1185">Reference proteome</keyword>
<sequence length="317" mass="34967">MNPFECIDAGSEYCPCYLAEAGECTVCTLLQGKEVCACNWSKVCIYQRYLRNGSKAVKRKQTVLCDISEARRIEDGIYLEKITVSRAMARALNHPGSYVFVRGLTERSFFDAPMAIVDSDIMAGTVTLAFHVTGPKTRLLELSSQRLFLRGPYWNGLQGNRAVESIRDARCLVVTGGMSQASVPLVIKRLLAHGNTVTLLVNRPGPFFIADYLPDEVKVYEVPLHGNQGRDTMEALPEKENIAFAYSAGSTPQHELVRSFISRHCPEAGMAISNNHTFCCGEGICGSCMVTMGGKAIRSCKVQYDPQRMTEEEAVCP</sequence>
<dbReference type="InterPro" id="IPR050353">
    <property type="entry name" value="PyrK_electron_transfer"/>
</dbReference>